<comment type="caution">
    <text evidence="1">The sequence shown here is derived from an EMBL/GenBank/DDBJ whole genome shotgun (WGS) entry which is preliminary data.</text>
</comment>
<evidence type="ECO:0000313" key="1">
    <source>
        <dbReference type="EMBL" id="MCA9375398.1"/>
    </source>
</evidence>
<evidence type="ECO:0000313" key="2">
    <source>
        <dbReference type="Proteomes" id="UP000748332"/>
    </source>
</evidence>
<gene>
    <name evidence="1" type="ORF">KC622_03645</name>
</gene>
<dbReference type="AlphaFoldDB" id="A0A955I2H1"/>
<dbReference type="EMBL" id="JAGQLM010000167">
    <property type="protein sequence ID" value="MCA9375398.1"/>
    <property type="molecule type" value="Genomic_DNA"/>
</dbReference>
<reference evidence="1" key="2">
    <citation type="journal article" date="2021" name="Microbiome">
        <title>Successional dynamics and alternative stable states in a saline activated sludge microbial community over 9 years.</title>
        <authorList>
            <person name="Wang Y."/>
            <person name="Ye J."/>
            <person name="Ju F."/>
            <person name="Liu L."/>
            <person name="Boyd J.A."/>
            <person name="Deng Y."/>
            <person name="Parks D.H."/>
            <person name="Jiang X."/>
            <person name="Yin X."/>
            <person name="Woodcroft B.J."/>
            <person name="Tyson G.W."/>
            <person name="Hugenholtz P."/>
            <person name="Polz M.F."/>
            <person name="Zhang T."/>
        </authorList>
    </citation>
    <scope>NUCLEOTIDE SEQUENCE</scope>
    <source>
        <strain evidence="1">HKST-UBA16</strain>
    </source>
</reference>
<dbReference type="Proteomes" id="UP000748332">
    <property type="component" value="Unassembled WGS sequence"/>
</dbReference>
<name>A0A955I2H1_9BACT</name>
<dbReference type="Pfam" id="PF13730">
    <property type="entry name" value="HTH_36"/>
    <property type="match status" value="1"/>
</dbReference>
<organism evidence="1 2">
    <name type="scientific">Candidatus Dojkabacteria bacterium</name>
    <dbReference type="NCBI Taxonomy" id="2099670"/>
    <lineage>
        <taxon>Bacteria</taxon>
        <taxon>Candidatus Dojkabacteria</taxon>
    </lineage>
</organism>
<dbReference type="Gene3D" id="1.10.10.10">
    <property type="entry name" value="Winged helix-like DNA-binding domain superfamily/Winged helix DNA-binding domain"/>
    <property type="match status" value="1"/>
</dbReference>
<dbReference type="InterPro" id="IPR036388">
    <property type="entry name" value="WH-like_DNA-bd_sf"/>
</dbReference>
<sequence>MQENKHTKTSEVIFRDLEKQYGFTQVSNLVIEDFSLSDLAIRIYFLLTKYAMNKGFCFPGQDRLARDIGKSRSSISRGLAELKSKKLISWKNRGLNKTNLYIIEPLSEIYSEKLQDKFSDVSNLQHPDVSQMKHLDVSPVTHKEYKEEKEKIKNMKLTLNDENKFSSYSEEAVSLAKEFNDLKSIKYFQKIVSKKDKEEINPDDFYSALTFIRDQINIQEKDGISTIKNPASLFVKRLNELIEKRKQSKQQETYQEQLAKLSEKMKF</sequence>
<reference evidence="1" key="1">
    <citation type="submission" date="2020-04" db="EMBL/GenBank/DDBJ databases">
        <authorList>
            <person name="Zhang T."/>
        </authorList>
    </citation>
    <scope>NUCLEOTIDE SEQUENCE</scope>
    <source>
        <strain evidence="1">HKST-UBA16</strain>
    </source>
</reference>
<protein>
    <submittedName>
        <fullName evidence="1">Helix-turn-helix domain-containing protein</fullName>
    </submittedName>
</protein>
<proteinExistence type="predicted"/>
<accession>A0A955I2H1</accession>